<protein>
    <recommendedName>
        <fullName evidence="2">NACHT N-terminal Helical domain-containing protein</fullName>
    </recommendedName>
</protein>
<dbReference type="InterPro" id="IPR054567">
    <property type="entry name" value="NNH7"/>
</dbReference>
<name>A0A2W2DJ92_9ACTN</name>
<dbReference type="Gene3D" id="1.25.40.10">
    <property type="entry name" value="Tetratricopeptide repeat domain"/>
    <property type="match status" value="2"/>
</dbReference>
<comment type="caution">
    <text evidence="3">The sequence shown here is derived from an EMBL/GenBank/DDBJ whole genome shotgun (WGS) entry which is preliminary data.</text>
</comment>
<dbReference type="Proteomes" id="UP000249304">
    <property type="component" value="Unassembled WGS sequence"/>
</dbReference>
<dbReference type="EMBL" id="POUD01000202">
    <property type="protein sequence ID" value="PZG11962.1"/>
    <property type="molecule type" value="Genomic_DNA"/>
</dbReference>
<evidence type="ECO:0000256" key="1">
    <source>
        <dbReference type="SAM" id="MobiDB-lite"/>
    </source>
</evidence>
<accession>A0A2W2DJ92</accession>
<dbReference type="Pfam" id="PF13424">
    <property type="entry name" value="TPR_12"/>
    <property type="match status" value="1"/>
</dbReference>
<dbReference type="InterPro" id="IPR011990">
    <property type="entry name" value="TPR-like_helical_dom_sf"/>
</dbReference>
<organism evidence="3 4">
    <name type="scientific">Nonomuraea aridisoli</name>
    <dbReference type="NCBI Taxonomy" id="2070368"/>
    <lineage>
        <taxon>Bacteria</taxon>
        <taxon>Bacillati</taxon>
        <taxon>Actinomycetota</taxon>
        <taxon>Actinomycetes</taxon>
        <taxon>Streptosporangiales</taxon>
        <taxon>Streptosporangiaceae</taxon>
        <taxon>Nonomuraea</taxon>
    </lineage>
</organism>
<dbReference type="SUPFAM" id="SSF52540">
    <property type="entry name" value="P-loop containing nucleoside triphosphate hydrolases"/>
    <property type="match status" value="1"/>
</dbReference>
<evidence type="ECO:0000313" key="3">
    <source>
        <dbReference type="EMBL" id="PZG11962.1"/>
    </source>
</evidence>
<gene>
    <name evidence="3" type="ORF">C1J01_34170</name>
</gene>
<dbReference type="Pfam" id="PF22738">
    <property type="entry name" value="NNH7"/>
    <property type="match status" value="1"/>
</dbReference>
<evidence type="ECO:0000313" key="4">
    <source>
        <dbReference type="Proteomes" id="UP000249304"/>
    </source>
</evidence>
<feature type="region of interest" description="Disordered" evidence="1">
    <location>
        <begin position="1453"/>
        <end position="1479"/>
    </location>
</feature>
<proteinExistence type="predicted"/>
<reference evidence="3 4" key="1">
    <citation type="submission" date="2018-01" db="EMBL/GenBank/DDBJ databases">
        <title>Draft genome sequence of Nonomuraea sp. KC333.</title>
        <authorList>
            <person name="Sahin N."/>
            <person name="Saygin H."/>
            <person name="Ay H."/>
        </authorList>
    </citation>
    <scope>NUCLEOTIDE SEQUENCE [LARGE SCALE GENOMIC DNA]</scope>
    <source>
        <strain evidence="3 4">KC333</strain>
    </source>
</reference>
<dbReference type="OrthoDB" id="419933at2"/>
<dbReference type="PANTHER" id="PTHR19959">
    <property type="entry name" value="KINESIN LIGHT CHAIN"/>
    <property type="match status" value="1"/>
</dbReference>
<dbReference type="Gene3D" id="3.40.50.300">
    <property type="entry name" value="P-loop containing nucleotide triphosphate hydrolases"/>
    <property type="match status" value="1"/>
</dbReference>
<dbReference type="InterPro" id="IPR027417">
    <property type="entry name" value="P-loop_NTPase"/>
</dbReference>
<evidence type="ECO:0000259" key="2">
    <source>
        <dbReference type="Pfam" id="PF22738"/>
    </source>
</evidence>
<dbReference type="SUPFAM" id="SSF48452">
    <property type="entry name" value="TPR-like"/>
    <property type="match status" value="2"/>
</dbReference>
<sequence length="1479" mass="162116">MRESDVRKAISYSDAVRLLGGESKVTRLLTGAVLEATPVGGVLSLFDLKDEAVRLANDSVNRLHDQLSGLGRHDRTTRLEAAHAVIVIAAFFQALDEVPLPWKPQELRLTRDEQMGLAGAPHQGGDFVTKLLDAQPAGLRAHRSLKDTLDSLGDYYGDLAEALAKFATGLAVHDRYDTTEWRRATAALTGTLPGLAVRTYEELYRRLALDVPEFRLWLDTIESVSVATGLADLERVLADVAARTGPPQHAAALMLRNRKILERPIAETGDAPPGMRLPSLADAYVNPGFRVAEVTGASNVSGESWWEEVEPRSDIVTFLSRYLTSPEAHTTPLVLLGQPGAGKSVLTKILAGRLLAGDFLPVRVPLREVPADGTLREQIEAAIHQATGERLSWPELVRTAGGALPVIMLDGLDELLQATGVHRSDYLRQIIEFQQSETDLGRSAAVLVTTRTAVADRMRFPEGCLAVRLEPFDDGQVAQWLEVWNRANQAYFAECGRRPLSPDAALRHPDLAAQPLLLLMLALYDADANALQHGDEGLSHADLYERLLLLFAEREVRKHVPGLDKEKLSQEIEIELYRLAVAAFGMFSRGRQRISAAELNDDLANLTVTPAAQTGTFQSPLSGADRVIGRFFFVHRSDAVQDGVTLQTYEFLHATFGEYLVARLLRDELGRVVGRWTAASAGPYFARPGIEDGLLYALLSFALLTERTAILDFLAELFSSLDTAQVKDLLIRLAQGAESRTDQSYSGYLSGQSTFITRHAYYTANLVILAALVEGGVLGSELFPGGGHPRIPWRSLTALWESRISGDALASLTDKVQADRIWNDGDAPDLRIRLTDASEPARVGGFDFAWLSTRQDRQWHLGEGSLRVAHFLCGPTTDALAHAAEPTIDAFEESFDAWSYLTGTKRSQLSPGRIMLEILMDRYTAPGDPTGLYERAFRMLGRANDLIPTATRLRCLAAVLDLIDGEVIAPDRAGPVPEWTPVLASGLRELHDDLAEDGHDAHARTAVEKAVSLYRRVAGADPALCRPELAEALLALSREYVGQGEQQSALRTVEEAVILYRTVAADDATTLPRLAEALRTLATRHLAVKNRAEAVRAARESVAVARGLPQADPVTRRRVLAVCLKTLAEALNHQEEAISVERESVDLYRGLAADDPDGWLPSLKDALDDLSYSLSYRGDLQGALAASRESLSIVRTLEQQDMPRWRRELIWSLDNVAFDLSRLGLHDEAEAASLEAIARCRKDPDIPTNRLGDCMTTLAEVLYLAGQPERALPAAQESVSLFRALDDAQPAQWRTQLARALNALCNVFIGLRDLDRALTAAGESIDLLRAESGDNSGRNLTQALLSRMETLVVQGRHQEASAVAEDALACCEDLRTRTEAIVSWWEVDSLIMAGRRVATEGRPQDAVRLLVKAVEYAEDRETLVIAAYDALRPAWLRRREAVEAAYQEATGGRLPDRVTAGSPTAPITDRRGPCGRRRG</sequence>
<dbReference type="PANTHER" id="PTHR19959:SF119">
    <property type="entry name" value="FUNGAL LIPASE-LIKE DOMAIN-CONTAINING PROTEIN"/>
    <property type="match status" value="1"/>
</dbReference>
<dbReference type="RefSeq" id="WP_111183108.1">
    <property type="nucleotide sequence ID" value="NZ_POUD01000202.1"/>
</dbReference>
<keyword evidence="4" id="KW-1185">Reference proteome</keyword>
<feature type="domain" description="NACHT N-terminal Helical" evidence="2">
    <location>
        <begin position="8"/>
        <end position="221"/>
    </location>
</feature>